<protein>
    <recommendedName>
        <fullName evidence="6">HTH myb-type domain-containing protein</fullName>
    </recommendedName>
</protein>
<name>A0ABC9DP35_9POAL</name>
<sequence>MLVPLPGSLVSFLSHSPLPSHFLLPPHTSFQSYHGDVERHIGGSSNLRGVEESMGGKDKVVMEILEDDEKRSSNNSVPSAVLDLNEGFGDRSDGGEIGEDAAAAADDDDDEEEEEEEEDEGGSTSELAGAGRSSSNSSSTNHNSGNKDHDMNSSSKGEGSGERASTVRQYNRSKLPRLRWTPDLHMAFVHAVERLGGQERATPKLVLQMMNVRGLSIAHVKSHLQMYRSKKLDGHESGHERSAISSVFSPMDFHMRRGDHRFHDMFFQRGAGTVISSRLLHNGGGFSGPRSAISPEASRLFGLLQRRQPSMQTFDFKNYSSLRNQEWTFSQHVAASARTGGGTINGPAKGLIHDMIFRKDGKPTSHVFDVRDAIASNRTPSAAAVHGGSVGSSDWVGSSSRPLSRTMSAASSTSFALGSGSLHLLSKGTRGATSGSNNGDANTTSPDPVVTKEALGSRLELQTHLEPKNRTTVIREMRTGTAAKRTNASMEEKGRTPDLQLSLSPNVAEGEADNQAKKRKIISIALSDEQGEVDSDKMPPLSLSLSLRGGGDDDRNVEDARRLEAATGSSSKKAALGLSTLDLTMSIKALE</sequence>
<gene>
    <name evidence="7" type="ORF">URODEC1_LOCUS87206</name>
</gene>
<dbReference type="InterPro" id="IPR009057">
    <property type="entry name" value="Homeodomain-like_sf"/>
</dbReference>
<dbReference type="InterPro" id="IPR001005">
    <property type="entry name" value="SANT/Myb"/>
</dbReference>
<feature type="region of interest" description="Disordered" evidence="5">
    <location>
        <begin position="530"/>
        <end position="574"/>
    </location>
</feature>
<keyword evidence="8" id="KW-1185">Reference proteome</keyword>
<organism evidence="7 8">
    <name type="scientific">Urochloa decumbens</name>
    <dbReference type="NCBI Taxonomy" id="240449"/>
    <lineage>
        <taxon>Eukaryota</taxon>
        <taxon>Viridiplantae</taxon>
        <taxon>Streptophyta</taxon>
        <taxon>Embryophyta</taxon>
        <taxon>Tracheophyta</taxon>
        <taxon>Spermatophyta</taxon>
        <taxon>Magnoliopsida</taxon>
        <taxon>Liliopsida</taxon>
        <taxon>Poales</taxon>
        <taxon>Poaceae</taxon>
        <taxon>PACMAD clade</taxon>
        <taxon>Panicoideae</taxon>
        <taxon>Panicodae</taxon>
        <taxon>Paniceae</taxon>
        <taxon>Melinidinae</taxon>
        <taxon>Urochloa</taxon>
    </lineage>
</organism>
<feature type="compositionally biased region" description="Basic and acidic residues" evidence="5">
    <location>
        <begin position="550"/>
        <end position="564"/>
    </location>
</feature>
<dbReference type="PANTHER" id="PTHR31314">
    <property type="entry name" value="MYB FAMILY TRANSCRIPTION FACTOR PHL7-LIKE"/>
    <property type="match status" value="1"/>
</dbReference>
<dbReference type="Proteomes" id="UP001497457">
    <property type="component" value="Chromosome 34rd"/>
</dbReference>
<evidence type="ECO:0000313" key="8">
    <source>
        <dbReference type="Proteomes" id="UP001497457"/>
    </source>
</evidence>
<evidence type="ECO:0000313" key="7">
    <source>
        <dbReference type="EMBL" id="CAL5042440.1"/>
    </source>
</evidence>
<dbReference type="NCBIfam" id="TIGR01557">
    <property type="entry name" value="myb_SHAQKYF"/>
    <property type="match status" value="1"/>
</dbReference>
<evidence type="ECO:0000256" key="2">
    <source>
        <dbReference type="ARBA" id="ARBA00023125"/>
    </source>
</evidence>
<dbReference type="InterPro" id="IPR046955">
    <property type="entry name" value="PHR1-like"/>
</dbReference>
<keyword evidence="3" id="KW-0804">Transcription</keyword>
<keyword evidence="4" id="KW-0539">Nucleus</keyword>
<dbReference type="FunFam" id="1.10.10.60:FF:000002">
    <property type="entry name" value="Myb family transcription factor"/>
    <property type="match status" value="1"/>
</dbReference>
<dbReference type="PANTHER" id="PTHR31314:SF167">
    <property type="entry name" value="OS06G0543200 PROTEIN"/>
    <property type="match status" value="1"/>
</dbReference>
<feature type="region of interest" description="Disordered" evidence="5">
    <location>
        <begin position="67"/>
        <end position="170"/>
    </location>
</feature>
<keyword evidence="1" id="KW-0805">Transcription regulation</keyword>
<accession>A0ABC9DP35</accession>
<feature type="region of interest" description="Disordered" evidence="5">
    <location>
        <begin position="426"/>
        <end position="449"/>
    </location>
</feature>
<dbReference type="EMBL" id="OZ075144">
    <property type="protein sequence ID" value="CAL5042440.1"/>
    <property type="molecule type" value="Genomic_DNA"/>
</dbReference>
<reference evidence="7" key="1">
    <citation type="submission" date="2024-10" db="EMBL/GenBank/DDBJ databases">
        <authorList>
            <person name="Ryan C."/>
        </authorList>
    </citation>
    <scope>NUCLEOTIDE SEQUENCE [LARGE SCALE GENOMIC DNA]</scope>
</reference>
<feature type="domain" description="HTH myb-type" evidence="6">
    <location>
        <begin position="172"/>
        <end position="232"/>
    </location>
</feature>
<evidence type="ECO:0000256" key="1">
    <source>
        <dbReference type="ARBA" id="ARBA00023015"/>
    </source>
</evidence>
<evidence type="ECO:0000256" key="4">
    <source>
        <dbReference type="ARBA" id="ARBA00023242"/>
    </source>
</evidence>
<dbReference type="InterPro" id="IPR017930">
    <property type="entry name" value="Myb_dom"/>
</dbReference>
<dbReference type="GO" id="GO:0003677">
    <property type="term" value="F:DNA binding"/>
    <property type="evidence" value="ECO:0007669"/>
    <property type="project" value="UniProtKB-KW"/>
</dbReference>
<feature type="region of interest" description="Disordered" evidence="5">
    <location>
        <begin position="381"/>
        <end position="405"/>
    </location>
</feature>
<evidence type="ECO:0000256" key="5">
    <source>
        <dbReference type="SAM" id="MobiDB-lite"/>
    </source>
</evidence>
<dbReference type="PROSITE" id="PS51294">
    <property type="entry name" value="HTH_MYB"/>
    <property type="match status" value="1"/>
</dbReference>
<feature type="compositionally biased region" description="Polar residues" evidence="5">
    <location>
        <begin position="431"/>
        <end position="446"/>
    </location>
</feature>
<proteinExistence type="predicted"/>
<feature type="compositionally biased region" description="Low complexity" evidence="5">
    <location>
        <begin position="391"/>
        <end position="400"/>
    </location>
</feature>
<keyword evidence="2" id="KW-0238">DNA-binding</keyword>
<dbReference type="InterPro" id="IPR006447">
    <property type="entry name" value="Myb_dom_plants"/>
</dbReference>
<dbReference type="SUPFAM" id="SSF46689">
    <property type="entry name" value="Homeodomain-like"/>
    <property type="match status" value="1"/>
</dbReference>
<dbReference type="AlphaFoldDB" id="A0ABC9DP35"/>
<evidence type="ECO:0000256" key="3">
    <source>
        <dbReference type="ARBA" id="ARBA00023163"/>
    </source>
</evidence>
<dbReference type="Gene3D" id="1.10.10.60">
    <property type="entry name" value="Homeodomain-like"/>
    <property type="match status" value="1"/>
</dbReference>
<feature type="region of interest" description="Disordered" evidence="5">
    <location>
        <begin position="482"/>
        <end position="501"/>
    </location>
</feature>
<feature type="compositionally biased region" description="Low complexity" evidence="5">
    <location>
        <begin position="133"/>
        <end position="144"/>
    </location>
</feature>
<feature type="compositionally biased region" description="Acidic residues" evidence="5">
    <location>
        <begin position="105"/>
        <end position="121"/>
    </location>
</feature>
<dbReference type="Pfam" id="PF00249">
    <property type="entry name" value="Myb_DNA-binding"/>
    <property type="match status" value="1"/>
</dbReference>
<evidence type="ECO:0000259" key="6">
    <source>
        <dbReference type="PROSITE" id="PS51294"/>
    </source>
</evidence>